<dbReference type="Proteomes" id="UP001056500">
    <property type="component" value="Chromosome"/>
</dbReference>
<protein>
    <submittedName>
        <fullName evidence="1">Uncharacterized protein</fullName>
    </submittedName>
</protein>
<organism evidence="1 2">
    <name type="scientific">Brevibacillus ruminantium</name>
    <dbReference type="NCBI Taxonomy" id="2950604"/>
    <lineage>
        <taxon>Bacteria</taxon>
        <taxon>Bacillati</taxon>
        <taxon>Bacillota</taxon>
        <taxon>Bacilli</taxon>
        <taxon>Bacillales</taxon>
        <taxon>Paenibacillaceae</taxon>
        <taxon>Brevibacillus</taxon>
    </lineage>
</organism>
<dbReference type="RefSeq" id="WP_251871483.1">
    <property type="nucleotide sequence ID" value="NZ_CP098755.1"/>
</dbReference>
<reference evidence="1" key="1">
    <citation type="submission" date="2022-06" db="EMBL/GenBank/DDBJ databases">
        <title>Genome sequencing of Brevibacillus sp. BB3-R1.</title>
        <authorList>
            <person name="Heo J."/>
            <person name="Lee D."/>
            <person name="Won M."/>
            <person name="Han B.-H."/>
            <person name="Hong S.-B."/>
            <person name="Kwon S.-W."/>
        </authorList>
    </citation>
    <scope>NUCLEOTIDE SEQUENCE</scope>
    <source>
        <strain evidence="1">BB3-R1</strain>
    </source>
</reference>
<name>A0ABY4WGB5_9BACL</name>
<sequence>MNVVDMPNQNVITAEMTQQGVKPSDSVPTDIPILENARNQTAIKIGDGTNPGDPYYLVQFVVEESVEKTGERYRQILKENGFEISEESVTDGMPSFQVNTDLWEVTVKILRMLNETTVWISYVKK</sequence>
<accession>A0ABY4WGB5</accession>
<evidence type="ECO:0000313" key="1">
    <source>
        <dbReference type="EMBL" id="USG64369.1"/>
    </source>
</evidence>
<proteinExistence type="predicted"/>
<dbReference type="EMBL" id="CP098755">
    <property type="protein sequence ID" value="USG64369.1"/>
    <property type="molecule type" value="Genomic_DNA"/>
</dbReference>
<keyword evidence="2" id="KW-1185">Reference proteome</keyword>
<evidence type="ECO:0000313" key="2">
    <source>
        <dbReference type="Proteomes" id="UP001056500"/>
    </source>
</evidence>
<gene>
    <name evidence="1" type="ORF">NDK47_19740</name>
</gene>